<name>A0A2P2PN60_RHIMU</name>
<dbReference type="EMBL" id="GGEC01075607">
    <property type="protein sequence ID" value="MBX56091.1"/>
    <property type="molecule type" value="Transcribed_RNA"/>
</dbReference>
<evidence type="ECO:0000313" key="1">
    <source>
        <dbReference type="EMBL" id="MBX56091.1"/>
    </source>
</evidence>
<reference evidence="1" key="1">
    <citation type="submission" date="2018-02" db="EMBL/GenBank/DDBJ databases">
        <title>Rhizophora mucronata_Transcriptome.</title>
        <authorList>
            <person name="Meera S.P."/>
            <person name="Sreeshan A."/>
            <person name="Augustine A."/>
        </authorList>
    </citation>
    <scope>NUCLEOTIDE SEQUENCE</scope>
    <source>
        <tissue evidence="1">Leaf</tissue>
    </source>
</reference>
<sequence>MMLKNYQISFCYVMRASDFFSQLVSRDAAQVFCLMHMPTRSVWFGGFHKLCD</sequence>
<organism evidence="1">
    <name type="scientific">Rhizophora mucronata</name>
    <name type="common">Asiatic mangrove</name>
    <dbReference type="NCBI Taxonomy" id="61149"/>
    <lineage>
        <taxon>Eukaryota</taxon>
        <taxon>Viridiplantae</taxon>
        <taxon>Streptophyta</taxon>
        <taxon>Embryophyta</taxon>
        <taxon>Tracheophyta</taxon>
        <taxon>Spermatophyta</taxon>
        <taxon>Magnoliopsida</taxon>
        <taxon>eudicotyledons</taxon>
        <taxon>Gunneridae</taxon>
        <taxon>Pentapetalae</taxon>
        <taxon>rosids</taxon>
        <taxon>fabids</taxon>
        <taxon>Malpighiales</taxon>
        <taxon>Rhizophoraceae</taxon>
        <taxon>Rhizophora</taxon>
    </lineage>
</organism>
<dbReference type="AlphaFoldDB" id="A0A2P2PN60"/>
<proteinExistence type="predicted"/>
<protein>
    <submittedName>
        <fullName evidence="1">Uncharacterized protein</fullName>
    </submittedName>
</protein>
<accession>A0A2P2PN60</accession>